<dbReference type="EMBL" id="SRLO01000123">
    <property type="protein sequence ID" value="TNN73562.1"/>
    <property type="molecule type" value="Genomic_DNA"/>
</dbReference>
<protein>
    <submittedName>
        <fullName evidence="2">Uncharacterized protein</fullName>
    </submittedName>
</protein>
<evidence type="ECO:0000313" key="2">
    <source>
        <dbReference type="EMBL" id="TNN73562.1"/>
    </source>
</evidence>
<proteinExistence type="predicted"/>
<evidence type="ECO:0000256" key="1">
    <source>
        <dbReference type="SAM" id="MobiDB-lite"/>
    </source>
</evidence>
<comment type="caution">
    <text evidence="2">The sequence shown here is derived from an EMBL/GenBank/DDBJ whole genome shotgun (WGS) entry which is preliminary data.</text>
</comment>
<reference evidence="2 3" key="1">
    <citation type="submission" date="2019-03" db="EMBL/GenBank/DDBJ databases">
        <title>First draft genome of Liparis tanakae, snailfish: a comprehensive survey of snailfish specific genes.</title>
        <authorList>
            <person name="Kim W."/>
            <person name="Song I."/>
            <person name="Jeong J.-H."/>
            <person name="Kim D."/>
            <person name="Kim S."/>
            <person name="Ryu S."/>
            <person name="Song J.Y."/>
            <person name="Lee S.K."/>
        </authorList>
    </citation>
    <scope>NUCLEOTIDE SEQUENCE [LARGE SCALE GENOMIC DNA]</scope>
    <source>
        <tissue evidence="2">Muscle</tissue>
    </source>
</reference>
<dbReference type="AlphaFoldDB" id="A0A4Z2I884"/>
<accession>A0A4Z2I884</accession>
<dbReference type="Proteomes" id="UP000314294">
    <property type="component" value="Unassembled WGS sequence"/>
</dbReference>
<keyword evidence="3" id="KW-1185">Reference proteome</keyword>
<feature type="region of interest" description="Disordered" evidence="1">
    <location>
        <begin position="65"/>
        <end position="104"/>
    </location>
</feature>
<gene>
    <name evidence="2" type="ORF">EYF80_016157</name>
</gene>
<sequence length="139" mass="15474">MKVTPRIGLHFGTRQADCQKHQRKTLRFSIRLNISHSAVVGVGELLQSLSSRPVEGFREQEAEAACRQAAQTEHSERQRGGVTSVSSSTCTPNGIVSSPDDRRVEFRGVDVGDVERCTDHQFSQKCKRRNAQQAACQHK</sequence>
<organism evidence="2 3">
    <name type="scientific">Liparis tanakae</name>
    <name type="common">Tanaka's snailfish</name>
    <dbReference type="NCBI Taxonomy" id="230148"/>
    <lineage>
        <taxon>Eukaryota</taxon>
        <taxon>Metazoa</taxon>
        <taxon>Chordata</taxon>
        <taxon>Craniata</taxon>
        <taxon>Vertebrata</taxon>
        <taxon>Euteleostomi</taxon>
        <taxon>Actinopterygii</taxon>
        <taxon>Neopterygii</taxon>
        <taxon>Teleostei</taxon>
        <taxon>Neoteleostei</taxon>
        <taxon>Acanthomorphata</taxon>
        <taxon>Eupercaria</taxon>
        <taxon>Perciformes</taxon>
        <taxon>Cottioidei</taxon>
        <taxon>Cottales</taxon>
        <taxon>Liparidae</taxon>
        <taxon>Liparis</taxon>
    </lineage>
</organism>
<feature type="compositionally biased region" description="Low complexity" evidence="1">
    <location>
        <begin position="80"/>
        <end position="89"/>
    </location>
</feature>
<name>A0A4Z2I884_9TELE</name>
<evidence type="ECO:0000313" key="3">
    <source>
        <dbReference type="Proteomes" id="UP000314294"/>
    </source>
</evidence>